<keyword evidence="2" id="KW-1185">Reference proteome</keyword>
<gene>
    <name evidence="1" type="ORF">CC86DRAFT_462789</name>
</gene>
<organism evidence="1 2">
    <name type="scientific">Ophiobolus disseminans</name>
    <dbReference type="NCBI Taxonomy" id="1469910"/>
    <lineage>
        <taxon>Eukaryota</taxon>
        <taxon>Fungi</taxon>
        <taxon>Dikarya</taxon>
        <taxon>Ascomycota</taxon>
        <taxon>Pezizomycotina</taxon>
        <taxon>Dothideomycetes</taxon>
        <taxon>Pleosporomycetidae</taxon>
        <taxon>Pleosporales</taxon>
        <taxon>Pleosporineae</taxon>
        <taxon>Phaeosphaeriaceae</taxon>
        <taxon>Ophiobolus</taxon>
    </lineage>
</organism>
<reference evidence="1" key="1">
    <citation type="journal article" date="2020" name="Stud. Mycol.">
        <title>101 Dothideomycetes genomes: a test case for predicting lifestyles and emergence of pathogens.</title>
        <authorList>
            <person name="Haridas S."/>
            <person name="Albert R."/>
            <person name="Binder M."/>
            <person name="Bloem J."/>
            <person name="Labutti K."/>
            <person name="Salamov A."/>
            <person name="Andreopoulos B."/>
            <person name="Baker S."/>
            <person name="Barry K."/>
            <person name="Bills G."/>
            <person name="Bluhm B."/>
            <person name="Cannon C."/>
            <person name="Castanera R."/>
            <person name="Culley D."/>
            <person name="Daum C."/>
            <person name="Ezra D."/>
            <person name="Gonzalez J."/>
            <person name="Henrissat B."/>
            <person name="Kuo A."/>
            <person name="Liang C."/>
            <person name="Lipzen A."/>
            <person name="Lutzoni F."/>
            <person name="Magnuson J."/>
            <person name="Mondo S."/>
            <person name="Nolan M."/>
            <person name="Ohm R."/>
            <person name="Pangilinan J."/>
            <person name="Park H.-J."/>
            <person name="Ramirez L."/>
            <person name="Alfaro M."/>
            <person name="Sun H."/>
            <person name="Tritt A."/>
            <person name="Yoshinaga Y."/>
            <person name="Zwiers L.-H."/>
            <person name="Turgeon B."/>
            <person name="Goodwin S."/>
            <person name="Spatafora J."/>
            <person name="Crous P."/>
            <person name="Grigoriev I."/>
        </authorList>
    </citation>
    <scope>NUCLEOTIDE SEQUENCE</scope>
    <source>
        <strain evidence="1">CBS 113818</strain>
    </source>
</reference>
<sequence length="379" mass="43399">MAMTHRRGNCPSLPAELWASIITHLDDFTVWMVCRYVARMVRDEAERDFAKHRLPELISFRWSFYVGEDRWLDDAQDQCGGTCEMIRLCKYADDGERAVFDIQLACKLYNPLANSMNPPRPSFRDFSRDSWPDHLEALVIKRLTFSDTAHSSPKLGRLSDNDIQDPFEQQRFVYVGSNVNEVEIPGLHFDLHSQQLSFVWKQFLTDYFGEEAYVRRMRRNRGIAYTGSPTIDDLNKFKSMKLESYGNHLDSAAHRFFRGEIDVIGQSNAELYTWAYRIRSSRSHMRPDLENRMPLDIEDRMLQRLRGIRRRQLCEIAGVQNNGYFRNLEDGFGWIYPLPAFPNIPGGTATNVINISIASGHDGGGGNGGNGGGNQAAQP</sequence>
<dbReference type="OrthoDB" id="3755437at2759"/>
<dbReference type="Proteomes" id="UP000799424">
    <property type="component" value="Unassembled WGS sequence"/>
</dbReference>
<accession>A0A6A7AIJ8</accession>
<evidence type="ECO:0000313" key="1">
    <source>
        <dbReference type="EMBL" id="KAF2832507.1"/>
    </source>
</evidence>
<evidence type="ECO:0000313" key="2">
    <source>
        <dbReference type="Proteomes" id="UP000799424"/>
    </source>
</evidence>
<evidence type="ECO:0008006" key="3">
    <source>
        <dbReference type="Google" id="ProtNLM"/>
    </source>
</evidence>
<proteinExistence type="predicted"/>
<name>A0A6A7AIJ8_9PLEO</name>
<dbReference type="AlphaFoldDB" id="A0A6A7AIJ8"/>
<dbReference type="EMBL" id="MU006217">
    <property type="protein sequence ID" value="KAF2832507.1"/>
    <property type="molecule type" value="Genomic_DNA"/>
</dbReference>
<protein>
    <recommendedName>
        <fullName evidence="3">F-box domain-containing protein</fullName>
    </recommendedName>
</protein>